<accession>A0A6V7I1E8</accession>
<feature type="transmembrane region" description="Helical" evidence="2">
    <location>
        <begin position="86"/>
        <end position="107"/>
    </location>
</feature>
<dbReference type="AlphaFoldDB" id="A0A6V7I1E8"/>
<keyword evidence="2" id="KW-1133">Transmembrane helix</keyword>
<organism evidence="3">
    <name type="scientific">Bracon brevicornis</name>
    <dbReference type="NCBI Taxonomy" id="1563983"/>
    <lineage>
        <taxon>Eukaryota</taxon>
        <taxon>Metazoa</taxon>
        <taxon>Ecdysozoa</taxon>
        <taxon>Arthropoda</taxon>
        <taxon>Hexapoda</taxon>
        <taxon>Insecta</taxon>
        <taxon>Pterygota</taxon>
        <taxon>Neoptera</taxon>
        <taxon>Endopterygota</taxon>
        <taxon>Hymenoptera</taxon>
        <taxon>Apocrita</taxon>
        <taxon>Ichneumonoidea</taxon>
        <taxon>Braconidae</taxon>
        <taxon>Braconinae</taxon>
        <taxon>Bracon</taxon>
    </lineage>
</organism>
<feature type="region of interest" description="Disordered" evidence="1">
    <location>
        <begin position="61"/>
        <end position="80"/>
    </location>
</feature>
<feature type="compositionally biased region" description="Polar residues" evidence="1">
    <location>
        <begin position="14"/>
        <end position="34"/>
    </location>
</feature>
<dbReference type="InterPro" id="IPR027417">
    <property type="entry name" value="P-loop_NTPase"/>
</dbReference>
<gene>
    <name evidence="3" type="ORF">BBRV_LOCUS12977</name>
</gene>
<feature type="compositionally biased region" description="Basic and acidic residues" evidence="1">
    <location>
        <begin position="41"/>
        <end position="50"/>
    </location>
</feature>
<keyword evidence="2" id="KW-0812">Transmembrane</keyword>
<evidence type="ECO:0000313" key="3">
    <source>
        <dbReference type="EMBL" id="CAD1533459.1"/>
    </source>
</evidence>
<dbReference type="EMBL" id="CADCXW020000002">
    <property type="protein sequence ID" value="CAD1533459.1"/>
    <property type="molecule type" value="Genomic_DNA"/>
</dbReference>
<reference evidence="3" key="1">
    <citation type="submission" date="2020-07" db="EMBL/GenBank/DDBJ databases">
        <authorList>
            <person name="Ferguson B K."/>
        </authorList>
    </citation>
    <scope>NUCLEOTIDE SEQUENCE</scope>
    <source>
        <strain evidence="3">L06</strain>
    </source>
</reference>
<name>A0A6V7I1E8_9HYME</name>
<evidence type="ECO:0008006" key="4">
    <source>
        <dbReference type="Google" id="ProtNLM"/>
    </source>
</evidence>
<evidence type="ECO:0000256" key="1">
    <source>
        <dbReference type="SAM" id="MobiDB-lite"/>
    </source>
</evidence>
<dbReference type="Gene3D" id="3.40.50.300">
    <property type="entry name" value="P-loop containing nucleotide triphosphate hydrolases"/>
    <property type="match status" value="1"/>
</dbReference>
<evidence type="ECO:0000256" key="2">
    <source>
        <dbReference type="SAM" id="Phobius"/>
    </source>
</evidence>
<feature type="region of interest" description="Disordered" evidence="1">
    <location>
        <begin position="1"/>
        <end position="53"/>
    </location>
</feature>
<sequence length="343" mass="39099">MSSLRISDPPPSRRLNSIETLSTNSSDAPESNYQEEIIEPQQKKSKELKRGVRSLIPKQVSTETISTNVPPRGSSRSPERRISQSLSKLSFCALISLMMVIIATMLVDFSQRPYDFTNATLELREKIFGQSEAIESLINHFQINSNNFTVIMMVGGTGVGKTYTANIIKKHFPYKYNIFELLPPIESHPRIYASLSHLHCNLIIVDNLKMENAREFVNLTKFVQEQKQRPCVVMIGIVNPQVVDEYLVKTVDLERTVGFLENLIDREKARGKVIPFKSLDSETIGRCIRREAEESQVVLDDKDYREVEAQLAAANSGCKGAYAKVSLFKKKERRRRLDLQWDD</sequence>
<proteinExistence type="predicted"/>
<dbReference type="SUPFAM" id="SSF52540">
    <property type="entry name" value="P-loop containing nucleoside triphosphate hydrolases"/>
    <property type="match status" value="1"/>
</dbReference>
<protein>
    <recommendedName>
        <fullName evidence="4">AAA+ ATPase domain-containing protein</fullName>
    </recommendedName>
</protein>
<keyword evidence="2" id="KW-0472">Membrane</keyword>